<feature type="compositionally biased region" description="Basic and acidic residues" evidence="2">
    <location>
        <begin position="868"/>
        <end position="878"/>
    </location>
</feature>
<gene>
    <name evidence="3" type="ORF">OCU04_006575</name>
</gene>
<sequence length="1263" mass="142866">MASQSSPSKGKGFPWLLQADTTLPELPHDEKSHEGEMKLEHQSLEVHPRPLDITSSPPSGDTDLDEMPCFKPAKVHTSSLLPETDDGMNGRDMIEHAIYRNHTIRAPTPRGMRLKQESLEINKRPLTLSPLLMKTMEEKFKKPSEFREQHNKKMALEIKKHYLEFEKAFQAPSNKMDSNEESDSGMGQTVSSALSQTFANLNSTRHRDISEYYPINSTDLTNHMEMDRGALDANTSSLNKSQLQTRRDELEQEYTDMNLLQIAWLEAVEALSAKKSWKGMNEKQKSAYDRAIRFRARSTTPHPGSFWNRIEKYAARIFIVIKELQAAGISTESADLRNILSKAESAMNLPLEECRRMDRQVRKVKCLELECRGPCGKSQVFYQFSKDQRAEGTNWCMECVKSKEDQHHKLDFAPFSHGNTLQKTSGGTESVFSTEPDISDHKEKVESVIAWMDDTAKIVQEPRKLWGPEVAPEVMQELTEKHTSVRSAHSSDAPPGEYVLANDSLPDIKTTREEAMVDSEDVANVSTARRTSGLSDTHMKPTDTSPHSKNKLESQVFDISNNSSGVRAYPTHFHHLNANVSQRQSFGMANKNKTNLEEKHVDLANRSILHHLYSIQELEGMKGKEFVTGNTPMRECGPWDFAIENTLPCWNQAGFEGRFPLDGQIYTSITSPAVYQRLNDSGFSDKMLRALMTKSLQQQSVPIPLFPNNGEKWRYPRFILNGQLCERRAPAPVRKRIPLVPVERDSSSIGDAEWKTLAEPEPFSLPPAEPNLGNDQAAIENERTPSTFSHHVSDLYTKLESLQHSSAPKVPVKTDFRRTYESDLPHSPYQDTFPSLPSHVPSASLGIEAQNMMYEARQKVLASRALRKANERQTEEKNANNCNDMGAQNTERSPVTEALAHLEAHQKAIPTEVSPPPSGEQVNNFEVFDGYRASQYAKQRPMSSYYSRWEGIQKIMRERENNFQAPSSYFASQITERQPMSTFYAYWDEYRKAIHEKEERDRFDASYNNGPHSRNRTQSSFDYFSRSRVEDRSFQSRYMKDNFYSGLRGVHSALQSPDLRNHAVNNTNHVEHMPGTYISSPGRSECMTSSVGFGGLGERQSASVKRAGTEDEEFDGNAVQHQNESFCRRGCALRNLEKREREYIKQQEQNSANDQNLTETVNNDGAKAEIAQNEVAAINEGFVSTTPGELDGHTLILDVSKGEGMLQVQDPEVVVSGANSAQEADEEADEDDYDSDANSEDSWTMAEDEADEESEEAGEWEIL</sequence>
<organism evidence="3 4">
    <name type="scientific">Sclerotinia nivalis</name>
    <dbReference type="NCBI Taxonomy" id="352851"/>
    <lineage>
        <taxon>Eukaryota</taxon>
        <taxon>Fungi</taxon>
        <taxon>Dikarya</taxon>
        <taxon>Ascomycota</taxon>
        <taxon>Pezizomycotina</taxon>
        <taxon>Leotiomycetes</taxon>
        <taxon>Helotiales</taxon>
        <taxon>Sclerotiniaceae</taxon>
        <taxon>Sclerotinia</taxon>
    </lineage>
</organism>
<evidence type="ECO:0000313" key="3">
    <source>
        <dbReference type="EMBL" id="KAJ8064227.1"/>
    </source>
</evidence>
<evidence type="ECO:0000256" key="1">
    <source>
        <dbReference type="SAM" id="Coils"/>
    </source>
</evidence>
<feature type="compositionally biased region" description="Acidic residues" evidence="2">
    <location>
        <begin position="1246"/>
        <end position="1263"/>
    </location>
</feature>
<dbReference type="EMBL" id="JAPEIS010000007">
    <property type="protein sequence ID" value="KAJ8064227.1"/>
    <property type="molecule type" value="Genomic_DNA"/>
</dbReference>
<dbReference type="OrthoDB" id="3545320at2759"/>
<keyword evidence="4" id="KW-1185">Reference proteome</keyword>
<keyword evidence="1" id="KW-0175">Coiled coil</keyword>
<feature type="coiled-coil region" evidence="1">
    <location>
        <begin position="233"/>
        <end position="260"/>
    </location>
</feature>
<accession>A0A9X0AK29</accession>
<name>A0A9X0AK29_9HELO</name>
<feature type="region of interest" description="Disordered" evidence="2">
    <location>
        <begin position="1"/>
        <end position="60"/>
    </location>
</feature>
<proteinExistence type="predicted"/>
<feature type="region of interest" description="Disordered" evidence="2">
    <location>
        <begin position="868"/>
        <end position="887"/>
    </location>
</feature>
<feature type="compositionally biased region" description="Acidic residues" evidence="2">
    <location>
        <begin position="1223"/>
        <end position="1239"/>
    </location>
</feature>
<dbReference type="AlphaFoldDB" id="A0A9X0AK29"/>
<feature type="compositionally biased region" description="Polar residues" evidence="2">
    <location>
        <begin position="524"/>
        <end position="535"/>
    </location>
</feature>
<feature type="region of interest" description="Disordered" evidence="2">
    <location>
        <begin position="420"/>
        <end position="439"/>
    </location>
</feature>
<feature type="region of interest" description="Disordered" evidence="2">
    <location>
        <begin position="515"/>
        <end position="549"/>
    </location>
</feature>
<evidence type="ECO:0000256" key="2">
    <source>
        <dbReference type="SAM" id="MobiDB-lite"/>
    </source>
</evidence>
<feature type="compositionally biased region" description="Polar residues" evidence="2">
    <location>
        <begin position="420"/>
        <end position="433"/>
    </location>
</feature>
<comment type="caution">
    <text evidence="3">The sequence shown here is derived from an EMBL/GenBank/DDBJ whole genome shotgun (WGS) entry which is preliminary data.</text>
</comment>
<evidence type="ECO:0000313" key="4">
    <source>
        <dbReference type="Proteomes" id="UP001152300"/>
    </source>
</evidence>
<reference evidence="3" key="1">
    <citation type="submission" date="2022-11" db="EMBL/GenBank/DDBJ databases">
        <title>Genome Resource of Sclerotinia nivalis Strain SnTB1, a Plant Pathogen Isolated from American Ginseng.</title>
        <authorList>
            <person name="Fan S."/>
        </authorList>
    </citation>
    <scope>NUCLEOTIDE SEQUENCE</scope>
    <source>
        <strain evidence="3">SnTB1</strain>
    </source>
</reference>
<protein>
    <submittedName>
        <fullName evidence="3">Uncharacterized protein</fullName>
    </submittedName>
</protein>
<dbReference type="Proteomes" id="UP001152300">
    <property type="component" value="Unassembled WGS sequence"/>
</dbReference>
<feature type="compositionally biased region" description="Basic and acidic residues" evidence="2">
    <location>
        <begin position="26"/>
        <end position="50"/>
    </location>
</feature>
<feature type="region of interest" description="Disordered" evidence="2">
    <location>
        <begin position="1216"/>
        <end position="1263"/>
    </location>
</feature>